<evidence type="ECO:0000313" key="1">
    <source>
        <dbReference type="EMBL" id="BDP40819.1"/>
    </source>
</evidence>
<accession>A0ABM8AAN8</accession>
<organism evidence="1 2">
    <name type="scientific">Deinococcus aetherius</name>
    <dbReference type="NCBI Taxonomy" id="200252"/>
    <lineage>
        <taxon>Bacteria</taxon>
        <taxon>Thermotogati</taxon>
        <taxon>Deinococcota</taxon>
        <taxon>Deinococci</taxon>
        <taxon>Deinococcales</taxon>
        <taxon>Deinococcaceae</taxon>
        <taxon>Deinococcus</taxon>
    </lineage>
</organism>
<reference evidence="1" key="1">
    <citation type="submission" date="2022-07" db="EMBL/GenBank/DDBJ databases">
        <title>Complete Genome Sequence of the Radioresistant Bacterium Deinococcus aetherius ST0316, Isolated from the Air Dust collected in Lower Stratosphere above Japan.</title>
        <authorList>
            <person name="Satoh K."/>
            <person name="Hagiwara K."/>
            <person name="Katsumata K."/>
            <person name="Kubo A."/>
            <person name="Yokobori S."/>
            <person name="Yamagishi A."/>
            <person name="Oono Y."/>
            <person name="Narumi I."/>
        </authorList>
    </citation>
    <scope>NUCLEOTIDE SEQUENCE</scope>
    <source>
        <strain evidence="1">ST0316</strain>
    </source>
</reference>
<dbReference type="EMBL" id="AP026560">
    <property type="protein sequence ID" value="BDP40819.1"/>
    <property type="molecule type" value="Genomic_DNA"/>
</dbReference>
<dbReference type="Proteomes" id="UP001064971">
    <property type="component" value="Chromosome"/>
</dbReference>
<protein>
    <submittedName>
        <fullName evidence="1">Uncharacterized protein</fullName>
    </submittedName>
</protein>
<dbReference type="RefSeq" id="WP_264776627.1">
    <property type="nucleotide sequence ID" value="NZ_AP026560.1"/>
</dbReference>
<evidence type="ECO:0000313" key="2">
    <source>
        <dbReference type="Proteomes" id="UP001064971"/>
    </source>
</evidence>
<keyword evidence="2" id="KW-1185">Reference proteome</keyword>
<gene>
    <name evidence="1" type="ORF">DAETH_07880</name>
</gene>
<proteinExistence type="predicted"/>
<name>A0ABM8AAN8_9DEIO</name>
<sequence length="96" mass="11079">MTTAPMMQGVQNPKIMYRSDPLPDAMRERLRAPGYAPHATDLLMKRLPVVYSEGGLIVEYPNGRRIKVKRHKEYDEAGTFRRYRYEVVEELPPAAS</sequence>